<reference evidence="3 4" key="2">
    <citation type="submission" date="2018-11" db="EMBL/GenBank/DDBJ databases">
        <authorList>
            <consortium name="Pathogen Informatics"/>
        </authorList>
    </citation>
    <scope>NUCLEOTIDE SEQUENCE [LARGE SCALE GENOMIC DNA]</scope>
    <source>
        <strain evidence="3 4">Egypt</strain>
    </source>
</reference>
<dbReference type="AlphaFoldDB" id="A0A183A856"/>
<dbReference type="InterPro" id="IPR002347">
    <property type="entry name" value="SDR_fam"/>
</dbReference>
<dbReference type="WBParaSite" id="ECPE_0000314401-mRNA-1">
    <property type="protein sequence ID" value="ECPE_0000314401-mRNA-1"/>
    <property type="gene ID" value="ECPE_0000314401"/>
</dbReference>
<organism evidence="5">
    <name type="scientific">Echinostoma caproni</name>
    <dbReference type="NCBI Taxonomy" id="27848"/>
    <lineage>
        <taxon>Eukaryota</taxon>
        <taxon>Metazoa</taxon>
        <taxon>Spiralia</taxon>
        <taxon>Lophotrochozoa</taxon>
        <taxon>Platyhelminthes</taxon>
        <taxon>Trematoda</taxon>
        <taxon>Digenea</taxon>
        <taxon>Plagiorchiida</taxon>
        <taxon>Echinostomata</taxon>
        <taxon>Echinostomatoidea</taxon>
        <taxon>Echinostomatidae</taxon>
        <taxon>Echinostoma</taxon>
    </lineage>
</organism>
<evidence type="ECO:0000256" key="2">
    <source>
        <dbReference type="ARBA" id="ARBA00023002"/>
    </source>
</evidence>
<evidence type="ECO:0000256" key="1">
    <source>
        <dbReference type="ARBA" id="ARBA00006484"/>
    </source>
</evidence>
<evidence type="ECO:0000313" key="4">
    <source>
        <dbReference type="Proteomes" id="UP000272942"/>
    </source>
</evidence>
<dbReference type="SUPFAM" id="SSF51735">
    <property type="entry name" value="NAD(P)-binding Rossmann-fold domains"/>
    <property type="match status" value="1"/>
</dbReference>
<dbReference type="PANTHER" id="PTHR24320">
    <property type="entry name" value="RETINOL DEHYDROGENASE"/>
    <property type="match status" value="1"/>
</dbReference>
<dbReference type="GO" id="GO:0016491">
    <property type="term" value="F:oxidoreductase activity"/>
    <property type="evidence" value="ECO:0007669"/>
    <property type="project" value="UniProtKB-KW"/>
</dbReference>
<evidence type="ECO:0000313" key="5">
    <source>
        <dbReference type="WBParaSite" id="ECPE_0000314401-mRNA-1"/>
    </source>
</evidence>
<name>A0A183A856_9TREM</name>
<comment type="similarity">
    <text evidence="1">Belongs to the short-chain dehydrogenases/reductases (SDR) family.</text>
</comment>
<dbReference type="PANTHER" id="PTHR24320:SF226">
    <property type="entry name" value="RETINOL DEHYDROGENASE 11"/>
    <property type="match status" value="1"/>
</dbReference>
<dbReference type="Gene3D" id="3.40.50.720">
    <property type="entry name" value="NAD(P)-binding Rossmann-like Domain"/>
    <property type="match status" value="1"/>
</dbReference>
<protein>
    <submittedName>
        <fullName evidence="5">NAD(P)-binding protein</fullName>
    </submittedName>
</protein>
<dbReference type="OrthoDB" id="191139at2759"/>
<keyword evidence="2" id="KW-0560">Oxidoreductase</keyword>
<sequence>MGLRSIWLGFFGSTECSISGRLDGLVAVVTGANTGIGLQLTAELARRGARVIMACRSEEKFQSASSYLLLEYGEQNGQTNNQQLTEIKPEQLLFEQLDLASFESVKQSALSLSSKGLTVNFVVNNAGVLLTNQQAEKELTPDGFNYHLQVNFLSPLLFTLLLLPLLPTDGSARIVFTTSVLRHLARLESRNLTSSSGGLLGARTYAQSKLLATACSRQLAKHLKAKNIRVVSVDPGIVRTNLVREPGWIWN</sequence>
<gene>
    <name evidence="3" type="ORF">ECPE_LOCUS3141</name>
</gene>
<dbReference type="PRINTS" id="PR00081">
    <property type="entry name" value="GDHRDH"/>
</dbReference>
<dbReference type="EMBL" id="UZAN01040127">
    <property type="protein sequence ID" value="VDP68530.1"/>
    <property type="molecule type" value="Genomic_DNA"/>
</dbReference>
<evidence type="ECO:0000313" key="3">
    <source>
        <dbReference type="EMBL" id="VDP68530.1"/>
    </source>
</evidence>
<proteinExistence type="inferred from homology"/>
<dbReference type="Pfam" id="PF00106">
    <property type="entry name" value="adh_short"/>
    <property type="match status" value="1"/>
</dbReference>
<dbReference type="InterPro" id="IPR036291">
    <property type="entry name" value="NAD(P)-bd_dom_sf"/>
</dbReference>
<accession>A0A183A856</accession>
<reference evidence="5" key="1">
    <citation type="submission" date="2016-06" db="UniProtKB">
        <authorList>
            <consortium name="WormBaseParasite"/>
        </authorList>
    </citation>
    <scope>IDENTIFICATION</scope>
</reference>
<keyword evidence="4" id="KW-1185">Reference proteome</keyword>
<dbReference type="Proteomes" id="UP000272942">
    <property type="component" value="Unassembled WGS sequence"/>
</dbReference>